<dbReference type="AlphaFoldDB" id="A0AAD5CWT1"/>
<keyword evidence="3" id="KW-1185">Reference proteome</keyword>
<feature type="non-terminal residue" evidence="2">
    <location>
        <position position="167"/>
    </location>
</feature>
<sequence length="167" mass="18191">VFSLNMEFIVVSLWRHVKRLDMELLERISLFGSASSSPSLASLPPIRVHVDDGQKVGGIKEQFGQMSKVRVVQDDVACVAAVPPVVVAICYRCAGEFYSGCGGSAGFDLASSHSVSRHVIYRGAMHSKHSLGVYWLDVYADGSICLDILQNQWSPTYDVAAILTSIQ</sequence>
<gene>
    <name evidence="2" type="ORF">M8C21_013917</name>
</gene>
<dbReference type="Pfam" id="PF00179">
    <property type="entry name" value="UQ_con"/>
    <property type="match status" value="1"/>
</dbReference>
<feature type="domain" description="UBC core" evidence="1">
    <location>
        <begin position="133"/>
        <end position="167"/>
    </location>
</feature>
<dbReference type="InterPro" id="IPR000608">
    <property type="entry name" value="UBC"/>
</dbReference>
<organism evidence="2 3">
    <name type="scientific">Ambrosia artemisiifolia</name>
    <name type="common">Common ragweed</name>
    <dbReference type="NCBI Taxonomy" id="4212"/>
    <lineage>
        <taxon>Eukaryota</taxon>
        <taxon>Viridiplantae</taxon>
        <taxon>Streptophyta</taxon>
        <taxon>Embryophyta</taxon>
        <taxon>Tracheophyta</taxon>
        <taxon>Spermatophyta</taxon>
        <taxon>Magnoliopsida</taxon>
        <taxon>eudicotyledons</taxon>
        <taxon>Gunneridae</taxon>
        <taxon>Pentapetalae</taxon>
        <taxon>asterids</taxon>
        <taxon>campanulids</taxon>
        <taxon>Asterales</taxon>
        <taxon>Asteraceae</taxon>
        <taxon>Asteroideae</taxon>
        <taxon>Heliantheae alliance</taxon>
        <taxon>Heliantheae</taxon>
        <taxon>Ambrosia</taxon>
    </lineage>
</organism>
<dbReference type="Gene3D" id="3.10.110.10">
    <property type="entry name" value="Ubiquitin Conjugating Enzyme"/>
    <property type="match status" value="1"/>
</dbReference>
<proteinExistence type="predicted"/>
<dbReference type="EMBL" id="JAMZMK010006531">
    <property type="protein sequence ID" value="KAI7748399.1"/>
    <property type="molecule type" value="Genomic_DNA"/>
</dbReference>
<evidence type="ECO:0000259" key="1">
    <source>
        <dbReference type="Pfam" id="PF00179"/>
    </source>
</evidence>
<dbReference type="InterPro" id="IPR016135">
    <property type="entry name" value="UBQ-conjugating_enzyme/RWD"/>
</dbReference>
<dbReference type="SUPFAM" id="SSF54495">
    <property type="entry name" value="UBC-like"/>
    <property type="match status" value="1"/>
</dbReference>
<protein>
    <recommendedName>
        <fullName evidence="1">UBC core domain-containing protein</fullName>
    </recommendedName>
</protein>
<dbReference type="Proteomes" id="UP001206925">
    <property type="component" value="Unassembled WGS sequence"/>
</dbReference>
<reference evidence="2" key="1">
    <citation type="submission" date="2022-06" db="EMBL/GenBank/DDBJ databases">
        <title>Uncovering the hologenomic basis of an extraordinary plant invasion.</title>
        <authorList>
            <person name="Bieker V.C."/>
            <person name="Martin M.D."/>
            <person name="Gilbert T."/>
            <person name="Hodgins K."/>
            <person name="Battlay P."/>
            <person name="Petersen B."/>
            <person name="Wilson J."/>
        </authorList>
    </citation>
    <scope>NUCLEOTIDE SEQUENCE</scope>
    <source>
        <strain evidence="2">AA19_3_7</strain>
        <tissue evidence="2">Leaf</tissue>
    </source>
</reference>
<accession>A0AAD5CWT1</accession>
<comment type="caution">
    <text evidence="2">The sequence shown here is derived from an EMBL/GenBank/DDBJ whole genome shotgun (WGS) entry which is preliminary data.</text>
</comment>
<name>A0AAD5CWT1_AMBAR</name>
<feature type="non-terminal residue" evidence="2">
    <location>
        <position position="1"/>
    </location>
</feature>
<evidence type="ECO:0000313" key="2">
    <source>
        <dbReference type="EMBL" id="KAI7748399.1"/>
    </source>
</evidence>
<evidence type="ECO:0000313" key="3">
    <source>
        <dbReference type="Proteomes" id="UP001206925"/>
    </source>
</evidence>